<evidence type="ECO:0000313" key="3">
    <source>
        <dbReference type="EMBL" id="CAH0479396.1"/>
    </source>
</evidence>
<dbReference type="GO" id="GO:0060628">
    <property type="term" value="P:regulation of ER to Golgi vesicle-mediated transport"/>
    <property type="evidence" value="ECO:0007669"/>
    <property type="project" value="TreeGrafter"/>
</dbReference>
<dbReference type="PANTHER" id="PTHR13520:SF0">
    <property type="entry name" value="RAD50-INTERACTING PROTEIN 1"/>
    <property type="match status" value="1"/>
</dbReference>
<evidence type="ECO:0000313" key="4">
    <source>
        <dbReference type="Proteomes" id="UP001160483"/>
    </source>
</evidence>
<evidence type="ECO:0000256" key="1">
    <source>
        <dbReference type="SAM" id="MobiDB-lite"/>
    </source>
</evidence>
<dbReference type="Pfam" id="PF04437">
    <property type="entry name" value="RINT1_TIP1"/>
    <property type="match status" value="1"/>
</dbReference>
<evidence type="ECO:0008006" key="5">
    <source>
        <dbReference type="Google" id="ProtNLM"/>
    </source>
</evidence>
<organism evidence="3 4">
    <name type="scientific">Peronospora belbahrii</name>
    <dbReference type="NCBI Taxonomy" id="622444"/>
    <lineage>
        <taxon>Eukaryota</taxon>
        <taxon>Sar</taxon>
        <taxon>Stramenopiles</taxon>
        <taxon>Oomycota</taxon>
        <taxon>Peronosporomycetes</taxon>
        <taxon>Peronosporales</taxon>
        <taxon>Peronosporaceae</taxon>
        <taxon>Peronospora</taxon>
    </lineage>
</organism>
<dbReference type="PROSITE" id="PS51386">
    <property type="entry name" value="RINT1_TIP20"/>
    <property type="match status" value="1"/>
</dbReference>
<proteinExistence type="predicted"/>
<protein>
    <recommendedName>
        <fullName evidence="5">Spindle pole body component</fullName>
    </recommendedName>
</protein>
<comment type="caution">
    <text evidence="3">The sequence shown here is derived from an EMBL/GenBank/DDBJ whole genome shotgun (WGS) entry which is preliminary data.</text>
</comment>
<reference evidence="3" key="1">
    <citation type="submission" date="2021-11" db="EMBL/GenBank/DDBJ databases">
        <authorList>
            <person name="Islam A."/>
            <person name="Islam S."/>
            <person name="Flora M.S."/>
            <person name="Rahman M."/>
            <person name="Ziaur R.M."/>
            <person name="Epstein J.H."/>
            <person name="Hassan M."/>
            <person name="Klassen M."/>
            <person name="Woodard K."/>
            <person name="Webb A."/>
            <person name="Webby R.J."/>
            <person name="El Zowalaty M.E."/>
        </authorList>
    </citation>
    <scope>NUCLEOTIDE SEQUENCE</scope>
    <source>
        <strain evidence="3">Pbs3</strain>
    </source>
</reference>
<accession>A0AAU9LH81</accession>
<name>A0AAU9LH81_9STRA</name>
<dbReference type="EMBL" id="CAKKTJ010000300">
    <property type="protein sequence ID" value="CAH0479396.1"/>
    <property type="molecule type" value="Genomic_DNA"/>
</dbReference>
<dbReference type="Proteomes" id="UP001160483">
    <property type="component" value="Unassembled WGS sequence"/>
</dbReference>
<feature type="region of interest" description="Disordered" evidence="1">
    <location>
        <begin position="613"/>
        <end position="634"/>
    </location>
</feature>
<feature type="chain" id="PRO_5043706580" description="Spindle pole body component" evidence="2">
    <location>
        <begin position="22"/>
        <end position="864"/>
    </location>
</feature>
<dbReference type="GO" id="GO:0006890">
    <property type="term" value="P:retrograde vesicle-mediated transport, Golgi to endoplasmic reticulum"/>
    <property type="evidence" value="ECO:0007669"/>
    <property type="project" value="InterPro"/>
</dbReference>
<dbReference type="InterPro" id="IPR007528">
    <property type="entry name" value="RINT1_Tip20"/>
</dbReference>
<gene>
    <name evidence="3" type="ORF">PBS003_LOCUS6038</name>
</gene>
<dbReference type="InterPro" id="IPR042042">
    <property type="entry name" value="Tip20p_domB"/>
</dbReference>
<dbReference type="GO" id="GO:0070939">
    <property type="term" value="C:Dsl1/NZR complex"/>
    <property type="evidence" value="ECO:0007669"/>
    <property type="project" value="InterPro"/>
</dbReference>
<keyword evidence="2" id="KW-0732">Signal</keyword>
<dbReference type="PANTHER" id="PTHR13520">
    <property type="entry name" value="RAD50-INTERACTING PROTEIN 1 RINT-1"/>
    <property type="match status" value="1"/>
</dbReference>
<sequence>MSLLSTLSLTLLASIPRDVSENEVNWDDVSVALLELHSRKQEDLKEIMTMLNVPITRSRTFTVEEHDDVFAMLNQLKSLDSSLTVAEQHFQQLKSIIHPSLYKLQTLQSRTKYLETLVQVEKLSQQVKDEAGEATLDVLKTFRDFTTFAAAVPVEFSIVRKEANQRVQELLVHLHHIGVNKLQGALEKVGWPKPFITQQELIDKEVELHDVSKAFEYLLVLQLSHLSESALATTNLWAMDCVIKPLLLRFHYHFERAESATNRLTKPEWYLSYVLEQTSVHTRFLAHALTPELHRHRDKIHCWDAQILLLRGLVRCASRKLTHDLPTLLAHPPLLCHTLDEILLFEQTIDEDIGYDSWTSTDRRAYPRCIDMFTSSSDVLFAWTNADVKYAYRDPMWQLEVNGYGHMEGAASEFDTELIPPVALHFIALLDFLSYRFTHMETEEHRCLYVMQVHTPLLRRFRQLCEARGRLLISVLTKKATDARTVVVWGELFVVVNALQHVADTLASWEQSSVFLELSRKIARSETTRAQVHQMHMAYSKQLFTRASAVVLATEEATAVRQALAGPGAMIGPTAALSAAYSAGSKTMKNLFSRAKADDNVLEQSAQALSVDTSPSATGAIANDNRPMCDPEEQQDDPEAALFSQTIFERQILELRTLATKLLECATDTLVRAVERDVEAYHLSAFWTDTRDDDANDTHLFLLPMCSSALWKPLASALDRALFDAFSKPSSTEVTHLSSMGKCQFVEDVKSLTAIFAAGSSKALPRSYFQLTREVCHLLEMPAPRLREVCKALDDESVALTGDSVDKSDERDDADVSEIHLDDQDMRDTALLLWSRKAASRCLALSSSIRVGKLGRWQLLELHK</sequence>
<evidence type="ECO:0000256" key="2">
    <source>
        <dbReference type="SAM" id="SignalP"/>
    </source>
</evidence>
<feature type="signal peptide" evidence="2">
    <location>
        <begin position="1"/>
        <end position="21"/>
    </location>
</feature>
<dbReference type="Gene3D" id="1.20.58.1420">
    <property type="entry name" value="Dsl1p vesicle tethering complex, Tip20p subunit, domain B"/>
    <property type="match status" value="1"/>
</dbReference>
<dbReference type="AlphaFoldDB" id="A0AAU9LH81"/>
<dbReference type="GO" id="GO:0006888">
    <property type="term" value="P:endoplasmic reticulum to Golgi vesicle-mediated transport"/>
    <property type="evidence" value="ECO:0007669"/>
    <property type="project" value="InterPro"/>
</dbReference>